<dbReference type="CDD" id="cd05248">
    <property type="entry name" value="ADP_GME_SDR_e"/>
    <property type="match status" value="1"/>
</dbReference>
<dbReference type="InterPro" id="IPR036291">
    <property type="entry name" value="NAD(P)-bd_dom_sf"/>
</dbReference>
<dbReference type="InterPro" id="IPR001509">
    <property type="entry name" value="Epimerase_deHydtase"/>
</dbReference>
<comment type="similarity">
    <text evidence="4">Belongs to the NAD(P)-dependent epimerase/dehydratase family. HldD subfamily.</text>
</comment>
<comment type="pathway">
    <text evidence="4">Nucleotide-sugar biosynthesis; ADP-L-glycero-beta-D-manno-heptose biosynthesis; ADP-L-glycero-beta-D-manno-heptose from D-glycero-beta-D-manno-heptose 7-phosphate: step 4/4.</text>
</comment>
<feature type="binding site" evidence="4">
    <location>
        <position position="170"/>
    </location>
    <ligand>
        <name>substrate</name>
    </ligand>
</feature>
<protein>
    <recommendedName>
        <fullName evidence="4">ADP-L-glycero-D-manno-heptose-6-epimerase</fullName>
        <ecNumber evidence="4">5.1.3.20</ecNumber>
    </recommendedName>
    <alternativeName>
        <fullName evidence="4">ADP-L-glycero-beta-D-manno-heptose-6-epimerase</fullName>
        <shortName evidence="4">ADP-glyceromanno-heptose 6-epimerase</shortName>
        <shortName evidence="4">ADP-hep 6-epimerase</shortName>
        <shortName evidence="4">AGME</shortName>
    </alternativeName>
</protein>
<dbReference type="GO" id="GO:0008712">
    <property type="term" value="F:ADP-glyceromanno-heptose 6-epimerase activity"/>
    <property type="evidence" value="ECO:0007669"/>
    <property type="project" value="UniProtKB-UniRule"/>
</dbReference>
<feature type="binding site" evidence="4">
    <location>
        <position position="188"/>
    </location>
    <ligand>
        <name>substrate</name>
    </ligand>
</feature>
<evidence type="ECO:0000256" key="3">
    <source>
        <dbReference type="ARBA" id="ARBA00023277"/>
    </source>
</evidence>
<accession>A0A0X8JHD1</accession>
<keyword evidence="2 4" id="KW-0413">Isomerase</keyword>
<gene>
    <name evidence="4" type="primary">hldD</name>
    <name evidence="6" type="ORF">AXF13_01265</name>
</gene>
<feature type="binding site" evidence="4">
    <location>
        <begin position="202"/>
        <end position="205"/>
    </location>
    <ligand>
        <name>substrate</name>
    </ligand>
</feature>
<dbReference type="Proteomes" id="UP000069241">
    <property type="component" value="Chromosome"/>
</dbReference>
<feature type="binding site" evidence="4">
    <location>
        <position position="92"/>
    </location>
    <ligand>
        <name>NADP(+)</name>
        <dbReference type="ChEBI" id="CHEBI:58349"/>
    </ligand>
</feature>
<feature type="domain" description="NAD-dependent epimerase/dehydratase" evidence="5">
    <location>
        <begin position="3"/>
        <end position="244"/>
    </location>
</feature>
<dbReference type="Gene3D" id="3.40.50.720">
    <property type="entry name" value="NAD(P)-binding Rossmann-like Domain"/>
    <property type="match status" value="1"/>
</dbReference>
<dbReference type="Gene3D" id="3.90.25.10">
    <property type="entry name" value="UDP-galactose 4-epimerase, domain 1"/>
    <property type="match status" value="1"/>
</dbReference>
<feature type="active site" description="Proton acceptor" evidence="4">
    <location>
        <position position="179"/>
    </location>
</feature>
<organism evidence="6 7">
    <name type="scientific">Desulfovibrio fairfieldensis</name>
    <dbReference type="NCBI Taxonomy" id="44742"/>
    <lineage>
        <taxon>Bacteria</taxon>
        <taxon>Pseudomonadati</taxon>
        <taxon>Thermodesulfobacteriota</taxon>
        <taxon>Desulfovibrionia</taxon>
        <taxon>Desulfovibrionales</taxon>
        <taxon>Desulfovibrionaceae</taxon>
        <taxon>Desulfovibrio</taxon>
    </lineage>
</organism>
<feature type="binding site" evidence="4">
    <location>
        <position position="181"/>
    </location>
    <ligand>
        <name>substrate</name>
    </ligand>
</feature>
<dbReference type="AlphaFoldDB" id="A0A0X8JHD1"/>
<feature type="binding site" evidence="4">
    <location>
        <position position="53"/>
    </location>
    <ligand>
        <name>NADP(+)</name>
        <dbReference type="ChEBI" id="CHEBI:58349"/>
    </ligand>
</feature>
<sequence>MYVITGGAGFIGSALLWQLNRMDLDEIVVVDNLASSEKWRNLVKRRYVDYLHRDRFYELMRRDALPWKITAVVHLGACSSTTERDADFLMENNFHYSRDLCRYALDKGARFINASSAATYGDGSLGFSDDPALIPRLAPLNMYGYSKQLFDLWLLREKLHGEVVSLKFFNVYGPNEYHKGSMQSVVVKAHRQIREHGRLALFKSDVPGLADGEQKRDFVYVKDCTALLAWLLERKDVSGIHNVGTGAARGFNDLGRAVFAALGRECRIDYVDMPETLRGKYQNYTRAEMDWLARVDCPLGFTSLEEGVADYVCNYLEKDDSYL</sequence>
<dbReference type="STRING" id="44742.AXF13_01265"/>
<comment type="cofactor">
    <cofactor evidence="4">
        <name>NADP(+)</name>
        <dbReference type="ChEBI" id="CHEBI:58349"/>
    </cofactor>
    <text evidence="4">Binds 1 NADP(+) per subunit.</text>
</comment>
<dbReference type="NCBIfam" id="TIGR02197">
    <property type="entry name" value="heptose_epim"/>
    <property type="match status" value="1"/>
</dbReference>
<evidence type="ECO:0000313" key="6">
    <source>
        <dbReference type="EMBL" id="AMD88855.1"/>
    </source>
</evidence>
<feature type="binding site" evidence="4">
    <location>
        <position position="179"/>
    </location>
    <ligand>
        <name>NADP(+)</name>
        <dbReference type="ChEBI" id="CHEBI:58349"/>
    </ligand>
</feature>
<evidence type="ECO:0000256" key="2">
    <source>
        <dbReference type="ARBA" id="ARBA00023235"/>
    </source>
</evidence>
<comment type="function">
    <text evidence="4">Catalyzes the interconversion between ADP-D-glycero-beta-D-manno-heptose and ADP-L-glycero-beta-D-manno-heptose via an epimerization at carbon 6 of the heptose.</text>
</comment>
<dbReference type="RefSeq" id="WP_062251345.1">
    <property type="nucleotide sequence ID" value="NZ_CP014229.1"/>
</dbReference>
<dbReference type="PANTHER" id="PTHR43103">
    <property type="entry name" value="NUCLEOSIDE-DIPHOSPHATE-SUGAR EPIMERASE"/>
    <property type="match status" value="1"/>
</dbReference>
<feature type="binding site" evidence="4">
    <location>
        <position position="171"/>
    </location>
    <ligand>
        <name>NADP(+)</name>
        <dbReference type="ChEBI" id="CHEBI:58349"/>
    </ligand>
</feature>
<evidence type="ECO:0000259" key="5">
    <source>
        <dbReference type="Pfam" id="PF01370"/>
    </source>
</evidence>
<evidence type="ECO:0000313" key="7">
    <source>
        <dbReference type="Proteomes" id="UP000069241"/>
    </source>
</evidence>
<feature type="binding site" evidence="4">
    <location>
        <position position="38"/>
    </location>
    <ligand>
        <name>NADP(+)</name>
        <dbReference type="ChEBI" id="CHEBI:58349"/>
    </ligand>
</feature>
<keyword evidence="3 4" id="KW-0119">Carbohydrate metabolism</keyword>
<evidence type="ECO:0000256" key="1">
    <source>
        <dbReference type="ARBA" id="ARBA00022857"/>
    </source>
</evidence>
<feature type="binding site" evidence="4">
    <location>
        <position position="147"/>
    </location>
    <ligand>
        <name>NADP(+)</name>
        <dbReference type="ChEBI" id="CHEBI:58349"/>
    </ligand>
</feature>
<comment type="catalytic activity">
    <reaction evidence="4">
        <text>ADP-D-glycero-beta-D-manno-heptose = ADP-L-glycero-beta-D-manno-heptose</text>
        <dbReference type="Rhea" id="RHEA:17577"/>
        <dbReference type="ChEBI" id="CHEBI:59967"/>
        <dbReference type="ChEBI" id="CHEBI:61506"/>
        <dbReference type="EC" id="5.1.3.20"/>
    </reaction>
</comment>
<dbReference type="GO" id="GO:0097171">
    <property type="term" value="P:ADP-L-glycero-beta-D-manno-heptose biosynthetic process"/>
    <property type="evidence" value="ECO:0007669"/>
    <property type="project" value="UniProtKB-UniPathway"/>
</dbReference>
<reference evidence="7" key="1">
    <citation type="submission" date="2016-02" db="EMBL/GenBank/DDBJ databases">
        <authorList>
            <person name="Holder M.E."/>
            <person name="Ajami N.J."/>
            <person name="Petrosino J.F."/>
        </authorList>
    </citation>
    <scope>NUCLEOTIDE SEQUENCE [LARGE SCALE GENOMIC DNA]</scope>
    <source>
        <strain evidence="7">CCUG 45958</strain>
    </source>
</reference>
<evidence type="ECO:0000256" key="4">
    <source>
        <dbReference type="HAMAP-Rule" id="MF_01601"/>
    </source>
</evidence>
<dbReference type="EMBL" id="CP014229">
    <property type="protein sequence ID" value="AMD88855.1"/>
    <property type="molecule type" value="Genomic_DNA"/>
</dbReference>
<feature type="binding site" evidence="4">
    <location>
        <begin position="31"/>
        <end position="32"/>
    </location>
    <ligand>
        <name>NADP(+)</name>
        <dbReference type="ChEBI" id="CHEBI:58349"/>
    </ligand>
</feature>
<keyword evidence="1 4" id="KW-0521">NADP</keyword>
<dbReference type="Pfam" id="PF01370">
    <property type="entry name" value="Epimerase"/>
    <property type="match status" value="1"/>
</dbReference>
<dbReference type="GO" id="GO:0005975">
    <property type="term" value="P:carbohydrate metabolic process"/>
    <property type="evidence" value="ECO:0007669"/>
    <property type="project" value="UniProtKB-UniRule"/>
</dbReference>
<dbReference type="InterPro" id="IPR011912">
    <property type="entry name" value="Heptose_epim"/>
</dbReference>
<feature type="binding site" evidence="4">
    <location>
        <position position="281"/>
    </location>
    <ligand>
        <name>substrate</name>
    </ligand>
</feature>
<feature type="binding site" evidence="4">
    <location>
        <position position="216"/>
    </location>
    <ligand>
        <name>substrate</name>
    </ligand>
</feature>
<proteinExistence type="inferred from homology"/>
<name>A0A0X8JHD1_9BACT</name>
<keyword evidence="7" id="KW-1185">Reference proteome</keyword>
<comment type="domain">
    <text evidence="4">Contains a large N-terminal NADP-binding domain, and a smaller C-terminal substrate-binding domain.</text>
</comment>
<feature type="binding site" evidence="4">
    <location>
        <begin position="10"/>
        <end position="11"/>
    </location>
    <ligand>
        <name>NADP(+)</name>
        <dbReference type="ChEBI" id="CHEBI:58349"/>
    </ligand>
</feature>
<dbReference type="PANTHER" id="PTHR43103:SF3">
    <property type="entry name" value="ADP-L-GLYCERO-D-MANNO-HEPTOSE-6-EPIMERASE"/>
    <property type="match status" value="1"/>
</dbReference>
<dbReference type="UniPathway" id="UPA00356">
    <property type="reaction ID" value="UER00440"/>
</dbReference>
<dbReference type="EC" id="5.1.3.20" evidence="4"/>
<feature type="binding site" evidence="4">
    <location>
        <begin position="75"/>
        <end position="79"/>
    </location>
    <ligand>
        <name>NADP(+)</name>
        <dbReference type="ChEBI" id="CHEBI:58349"/>
    </ligand>
</feature>
<comment type="subunit">
    <text evidence="4">Homopentamer.</text>
</comment>
<feature type="active site" description="Proton acceptor" evidence="4">
    <location>
        <position position="143"/>
    </location>
</feature>
<dbReference type="KEGG" id="dfi:AXF13_01265"/>
<dbReference type="SUPFAM" id="SSF51735">
    <property type="entry name" value="NAD(P)-binding Rossmann-fold domains"/>
    <property type="match status" value="1"/>
</dbReference>
<dbReference type="HAMAP" id="MF_01601">
    <property type="entry name" value="Heptose_epimerase"/>
    <property type="match status" value="1"/>
</dbReference>
<dbReference type="GO" id="GO:0050661">
    <property type="term" value="F:NADP binding"/>
    <property type="evidence" value="ECO:0007669"/>
    <property type="project" value="InterPro"/>
</dbReference>